<protein>
    <recommendedName>
        <fullName evidence="4 11">Diacylglycerol O-acyltransferase</fullName>
        <ecNumber evidence="4 11">2.3.1.20</ecNumber>
    </recommendedName>
</protein>
<evidence type="ECO:0000256" key="4">
    <source>
        <dbReference type="ARBA" id="ARBA00013244"/>
    </source>
</evidence>
<evidence type="ECO:0000256" key="6">
    <source>
        <dbReference type="ARBA" id="ARBA00022679"/>
    </source>
</evidence>
<gene>
    <name evidence="14" type="ORF">ACFQGD_05210</name>
</gene>
<evidence type="ECO:0000256" key="2">
    <source>
        <dbReference type="ARBA" id="ARBA00005189"/>
    </source>
</evidence>
<name>A0ABW2BWB8_9PSEU</name>
<keyword evidence="15" id="KW-1185">Reference proteome</keyword>
<evidence type="ECO:0000259" key="13">
    <source>
        <dbReference type="Pfam" id="PF06974"/>
    </source>
</evidence>
<evidence type="ECO:0000259" key="12">
    <source>
        <dbReference type="Pfam" id="PF03007"/>
    </source>
</evidence>
<dbReference type="RefSeq" id="WP_345395676.1">
    <property type="nucleotide sequence ID" value="NZ_BAABLA010000024.1"/>
</dbReference>
<comment type="pathway">
    <text evidence="2">Lipid metabolism.</text>
</comment>
<evidence type="ECO:0000256" key="8">
    <source>
        <dbReference type="ARBA" id="ARBA00023098"/>
    </source>
</evidence>
<dbReference type="EMBL" id="JBHSXX010000001">
    <property type="protein sequence ID" value="MFC6866537.1"/>
    <property type="molecule type" value="Genomic_DNA"/>
</dbReference>
<dbReference type="Pfam" id="PF03007">
    <property type="entry name" value="WS_DGAT_cat"/>
    <property type="match status" value="1"/>
</dbReference>
<dbReference type="InterPro" id="IPR023213">
    <property type="entry name" value="CAT-like_dom_sf"/>
</dbReference>
<accession>A0ABW2BWB8</accession>
<keyword evidence="8 11" id="KW-0443">Lipid metabolism</keyword>
<dbReference type="InterPro" id="IPR045034">
    <property type="entry name" value="O-acyltransferase_WSD1-like"/>
</dbReference>
<evidence type="ECO:0000256" key="11">
    <source>
        <dbReference type="RuleBase" id="RU361241"/>
    </source>
</evidence>
<evidence type="ECO:0000256" key="3">
    <source>
        <dbReference type="ARBA" id="ARBA00009587"/>
    </source>
</evidence>
<comment type="pathway">
    <text evidence="1 11">Glycerolipid metabolism; triacylglycerol biosynthesis.</text>
</comment>
<dbReference type="PANTHER" id="PTHR31650:SF1">
    <property type="entry name" value="WAX ESTER SYNTHASE_DIACYLGLYCEROL ACYLTRANSFERASE 4-RELATED"/>
    <property type="match status" value="1"/>
</dbReference>
<comment type="caution">
    <text evidence="14">The sequence shown here is derived from an EMBL/GenBank/DDBJ whole genome shotgun (WGS) entry which is preliminary data.</text>
</comment>
<keyword evidence="7 11" id="KW-0319">Glycerol metabolism</keyword>
<dbReference type="EC" id="2.3.1.20" evidence="4 11"/>
<evidence type="ECO:0000313" key="15">
    <source>
        <dbReference type="Proteomes" id="UP001596337"/>
    </source>
</evidence>
<dbReference type="Proteomes" id="UP001596337">
    <property type="component" value="Unassembled WGS sequence"/>
</dbReference>
<evidence type="ECO:0000256" key="9">
    <source>
        <dbReference type="ARBA" id="ARBA00023315"/>
    </source>
</evidence>
<dbReference type="GO" id="GO:0016746">
    <property type="term" value="F:acyltransferase activity"/>
    <property type="evidence" value="ECO:0007669"/>
    <property type="project" value="UniProtKB-KW"/>
</dbReference>
<evidence type="ECO:0000256" key="5">
    <source>
        <dbReference type="ARBA" id="ARBA00022516"/>
    </source>
</evidence>
<comment type="similarity">
    <text evidence="3 11">Belongs to the long-chain O-acyltransferase family.</text>
</comment>
<sequence>MQRLTGLDASFLYLETPQQLQHVCALLTLDPSTVPGDHTVDAFVRRLADRCARIPVFRRKLYSTPFNLDHPVWVADEEFDVDNHVFRVELPAPGGREQLDALCAEVAGTPMSRDRPLWEMHVVEGAADGQLAVIAKLHHAGIDGVSGANLISYLASLEPDAPLPEPPPEDIAPPNVTDVIGAGLAGFVRKPVELARLLPELLGLAPSFIARSLRGEGMRLPFTAPRTSFNGTISGDRSVAHVDLPLDDVKRVKNAFGVTVNDVVLAVCSGALRTFLAEYDELPDRPLLATVPVSVRERSQRSDHGSNKVSTWFASLPTQLADPVARLRDLGESNRKAKRHHESIPADLLQDWAQFAAPMTFGLAVRAYSALRLAEKHPVVHNLVISNVPGPPMPLYLLGARITGMYPFGPVFHGAGLNITVVSLAGRVDVGLIAARNQANDLWPLADAIPAALAELVAAAELATDGGSGRD</sequence>
<evidence type="ECO:0000256" key="1">
    <source>
        <dbReference type="ARBA" id="ARBA00004771"/>
    </source>
</evidence>
<dbReference type="Gene3D" id="3.30.559.10">
    <property type="entry name" value="Chloramphenicol acetyltransferase-like domain"/>
    <property type="match status" value="1"/>
</dbReference>
<proteinExistence type="inferred from homology"/>
<feature type="domain" description="O-acyltransferase WSD1-like N-terminal" evidence="12">
    <location>
        <begin position="4"/>
        <end position="264"/>
    </location>
</feature>
<evidence type="ECO:0000313" key="14">
    <source>
        <dbReference type="EMBL" id="MFC6866537.1"/>
    </source>
</evidence>
<keyword evidence="9 11" id="KW-0012">Acyltransferase</keyword>
<organism evidence="14 15">
    <name type="scientific">Haloechinothrix salitolerans</name>
    <dbReference type="NCBI Taxonomy" id="926830"/>
    <lineage>
        <taxon>Bacteria</taxon>
        <taxon>Bacillati</taxon>
        <taxon>Actinomycetota</taxon>
        <taxon>Actinomycetes</taxon>
        <taxon>Pseudonocardiales</taxon>
        <taxon>Pseudonocardiaceae</taxon>
        <taxon>Haloechinothrix</taxon>
    </lineage>
</organism>
<keyword evidence="5 11" id="KW-0444">Lipid biosynthesis</keyword>
<dbReference type="InterPro" id="IPR009721">
    <property type="entry name" value="O-acyltransferase_WSD1_C"/>
</dbReference>
<reference evidence="15" key="1">
    <citation type="journal article" date="2019" name="Int. J. Syst. Evol. Microbiol.">
        <title>The Global Catalogue of Microorganisms (GCM) 10K type strain sequencing project: providing services to taxonomists for standard genome sequencing and annotation.</title>
        <authorList>
            <consortium name="The Broad Institute Genomics Platform"/>
            <consortium name="The Broad Institute Genome Sequencing Center for Infectious Disease"/>
            <person name="Wu L."/>
            <person name="Ma J."/>
        </authorList>
    </citation>
    <scope>NUCLEOTIDE SEQUENCE [LARGE SCALE GENOMIC DNA]</scope>
    <source>
        <strain evidence="15">KCTC 32255</strain>
    </source>
</reference>
<dbReference type="Pfam" id="PF06974">
    <property type="entry name" value="WS_DGAT_C"/>
    <property type="match status" value="1"/>
</dbReference>
<dbReference type="PANTHER" id="PTHR31650">
    <property type="entry name" value="O-ACYLTRANSFERASE (WSD1-LIKE) FAMILY PROTEIN"/>
    <property type="match status" value="1"/>
</dbReference>
<dbReference type="SUPFAM" id="SSF52777">
    <property type="entry name" value="CoA-dependent acyltransferases"/>
    <property type="match status" value="2"/>
</dbReference>
<evidence type="ECO:0000256" key="7">
    <source>
        <dbReference type="ARBA" id="ARBA00022798"/>
    </source>
</evidence>
<dbReference type="NCBIfam" id="TIGR02946">
    <property type="entry name" value="acyl_WS_DGAT"/>
    <property type="match status" value="1"/>
</dbReference>
<feature type="domain" description="O-acyltransferase WSD1 C-terminal" evidence="13">
    <location>
        <begin position="307"/>
        <end position="456"/>
    </location>
</feature>
<dbReference type="InterPro" id="IPR014292">
    <property type="entry name" value="Acyl_transf_WS/DGAT"/>
</dbReference>
<dbReference type="InterPro" id="IPR004255">
    <property type="entry name" value="O-acyltransferase_WSD1_N"/>
</dbReference>
<keyword evidence="6 11" id="KW-0808">Transferase</keyword>
<evidence type="ECO:0000256" key="10">
    <source>
        <dbReference type="ARBA" id="ARBA00048109"/>
    </source>
</evidence>
<comment type="catalytic activity">
    <reaction evidence="10 11">
        <text>an acyl-CoA + a 1,2-diacyl-sn-glycerol = a triacyl-sn-glycerol + CoA</text>
        <dbReference type="Rhea" id="RHEA:10868"/>
        <dbReference type="ChEBI" id="CHEBI:17815"/>
        <dbReference type="ChEBI" id="CHEBI:57287"/>
        <dbReference type="ChEBI" id="CHEBI:58342"/>
        <dbReference type="ChEBI" id="CHEBI:64615"/>
        <dbReference type="EC" id="2.3.1.20"/>
    </reaction>
</comment>